<dbReference type="InterPro" id="IPR050208">
    <property type="entry name" value="MHC_class-I_related"/>
</dbReference>
<dbReference type="Pfam" id="PF07654">
    <property type="entry name" value="C1-set"/>
    <property type="match status" value="1"/>
</dbReference>
<protein>
    <recommendedName>
        <fullName evidence="3">Immunoglobulin C1-set domain-containing protein</fullName>
    </recommendedName>
</protein>
<reference evidence="4 5" key="1">
    <citation type="submission" date="2023-09" db="EMBL/GenBank/DDBJ databases">
        <authorList>
            <person name="Wang M."/>
        </authorList>
    </citation>
    <scope>NUCLEOTIDE SEQUENCE [LARGE SCALE GENOMIC DNA]</scope>
    <source>
        <strain evidence="4">GT-2023</strain>
        <tissue evidence="4">Liver</tissue>
    </source>
</reference>
<dbReference type="SUPFAM" id="SSF48726">
    <property type="entry name" value="Immunoglobulin"/>
    <property type="match status" value="1"/>
</dbReference>
<comment type="caution">
    <text evidence="4">The sequence shown here is derived from an EMBL/GenBank/DDBJ whole genome shotgun (WGS) entry which is preliminary data.</text>
</comment>
<keyword evidence="2" id="KW-0812">Transmembrane</keyword>
<evidence type="ECO:0000256" key="2">
    <source>
        <dbReference type="SAM" id="Phobius"/>
    </source>
</evidence>
<gene>
    <name evidence="4" type="ORF">QQF64_034338</name>
</gene>
<sequence length="118" mass="13076">MKLACMATGFYSKDVIMTIRKSHTPVPETESTGIRPNHDGTFQLMKSVEISKDEEADCFVSHRTFKEPIIIKWDGKRQNFPPEVVAGVIGAGIGGVLLVVILCLVVYILKTRKRVSGE</sequence>
<evidence type="ECO:0000256" key="1">
    <source>
        <dbReference type="ARBA" id="ARBA00023180"/>
    </source>
</evidence>
<feature type="transmembrane region" description="Helical" evidence="2">
    <location>
        <begin position="84"/>
        <end position="109"/>
    </location>
</feature>
<proteinExistence type="predicted"/>
<dbReference type="EMBL" id="JAYMGO010000132">
    <property type="protein sequence ID" value="KAL1246732.1"/>
    <property type="molecule type" value="Genomic_DNA"/>
</dbReference>
<keyword evidence="5" id="KW-1185">Reference proteome</keyword>
<keyword evidence="1" id="KW-0325">Glycoprotein</keyword>
<dbReference type="Gene3D" id="2.60.40.10">
    <property type="entry name" value="Immunoglobulins"/>
    <property type="match status" value="1"/>
</dbReference>
<name>A0ABR3L4Y0_9TELE</name>
<evidence type="ECO:0000259" key="3">
    <source>
        <dbReference type="Pfam" id="PF07654"/>
    </source>
</evidence>
<dbReference type="PANTHER" id="PTHR16675">
    <property type="entry name" value="MHC CLASS I-RELATED"/>
    <property type="match status" value="1"/>
</dbReference>
<keyword evidence="2" id="KW-1133">Transmembrane helix</keyword>
<accession>A0ABR3L4Y0</accession>
<keyword evidence="2" id="KW-0472">Membrane</keyword>
<dbReference type="InterPro" id="IPR013783">
    <property type="entry name" value="Ig-like_fold"/>
</dbReference>
<dbReference type="InterPro" id="IPR003597">
    <property type="entry name" value="Ig_C1-set"/>
</dbReference>
<evidence type="ECO:0000313" key="5">
    <source>
        <dbReference type="Proteomes" id="UP001558613"/>
    </source>
</evidence>
<organism evidence="4 5">
    <name type="scientific">Cirrhinus molitorella</name>
    <name type="common">mud carp</name>
    <dbReference type="NCBI Taxonomy" id="172907"/>
    <lineage>
        <taxon>Eukaryota</taxon>
        <taxon>Metazoa</taxon>
        <taxon>Chordata</taxon>
        <taxon>Craniata</taxon>
        <taxon>Vertebrata</taxon>
        <taxon>Euteleostomi</taxon>
        <taxon>Actinopterygii</taxon>
        <taxon>Neopterygii</taxon>
        <taxon>Teleostei</taxon>
        <taxon>Ostariophysi</taxon>
        <taxon>Cypriniformes</taxon>
        <taxon>Cyprinidae</taxon>
        <taxon>Labeoninae</taxon>
        <taxon>Labeonini</taxon>
        <taxon>Cirrhinus</taxon>
    </lineage>
</organism>
<dbReference type="PANTHER" id="PTHR16675:SF193">
    <property type="entry name" value="LOC571647 PROTEIN-RELATED"/>
    <property type="match status" value="1"/>
</dbReference>
<evidence type="ECO:0000313" key="4">
    <source>
        <dbReference type="EMBL" id="KAL1246732.1"/>
    </source>
</evidence>
<feature type="domain" description="Immunoglobulin C1-set" evidence="3">
    <location>
        <begin position="3"/>
        <end position="64"/>
    </location>
</feature>
<dbReference type="InterPro" id="IPR036179">
    <property type="entry name" value="Ig-like_dom_sf"/>
</dbReference>
<dbReference type="Proteomes" id="UP001558613">
    <property type="component" value="Unassembled WGS sequence"/>
</dbReference>